<evidence type="ECO:0000313" key="2">
    <source>
        <dbReference type="Proteomes" id="UP000472320"/>
    </source>
</evidence>
<protein>
    <submittedName>
        <fullName evidence="1">Uncharacterized protein</fullName>
    </submittedName>
</protein>
<dbReference type="EMBL" id="WNKX01000030">
    <property type="protein sequence ID" value="MTW13943.1"/>
    <property type="molecule type" value="Genomic_DNA"/>
</dbReference>
<accession>A0A6L6QQY3</accession>
<dbReference type="Proteomes" id="UP000472320">
    <property type="component" value="Unassembled WGS sequence"/>
</dbReference>
<sequence>MKSYVAIAGGMPLLLVCGVAATNYTLDPYLIHQWQTPEVKRLRQPVEKLNAWGKTYAIALYRPETVYLGNSRTELGMAVPRGGRERVFNAALSGATVGDALRMLGHARQVGDVRTVIWGLDAPSFTLSVGNTELENGLLASDGRYLARRFLLDLQRSVSLDMSRESLDLLRGRSLAVCHPSLAQYGQRDGACMQARIDGWGGAAQVVEARTREFLRGEGPTADTLQSMESAIGRGCKLHWRLYVNPTHAMTIDGLYWRGKGARFEAWLADLAAIGARLRAAGCDVRVFDFSGFNHVTTEPVPQAGNRSAMLNYWETSHYRESVGDSILARIAGGAATGDGFGAELLPGSIEGHIAKLQQRRKEYLISHPYEAGVAQRIAATGR</sequence>
<keyword evidence="2" id="KW-1185">Reference proteome</keyword>
<gene>
    <name evidence="1" type="ORF">GM658_25345</name>
</gene>
<proteinExistence type="predicted"/>
<dbReference type="OrthoDB" id="7324894at2"/>
<dbReference type="AlphaFoldDB" id="A0A6L6QQY3"/>
<dbReference type="RefSeq" id="WP_155456855.1">
    <property type="nucleotide sequence ID" value="NZ_WNKX01000030.1"/>
</dbReference>
<organism evidence="1 2">
    <name type="scientific">Massilia eburnea</name>
    <dbReference type="NCBI Taxonomy" id="1776165"/>
    <lineage>
        <taxon>Bacteria</taxon>
        <taxon>Pseudomonadati</taxon>
        <taxon>Pseudomonadota</taxon>
        <taxon>Betaproteobacteria</taxon>
        <taxon>Burkholderiales</taxon>
        <taxon>Oxalobacteraceae</taxon>
        <taxon>Telluria group</taxon>
        <taxon>Massilia</taxon>
    </lineage>
</organism>
<comment type="caution">
    <text evidence="1">The sequence shown here is derived from an EMBL/GenBank/DDBJ whole genome shotgun (WGS) entry which is preliminary data.</text>
</comment>
<evidence type="ECO:0000313" key="1">
    <source>
        <dbReference type="EMBL" id="MTW13943.1"/>
    </source>
</evidence>
<name>A0A6L6QQY3_9BURK</name>
<reference evidence="1 2" key="1">
    <citation type="submission" date="2019-11" db="EMBL/GenBank/DDBJ databases">
        <title>Type strains purchased from KCTC, JCM and DSMZ.</title>
        <authorList>
            <person name="Lu H."/>
        </authorList>
    </citation>
    <scope>NUCLEOTIDE SEQUENCE [LARGE SCALE GENOMIC DNA]</scope>
    <source>
        <strain evidence="1 2">JCM 31587</strain>
    </source>
</reference>